<dbReference type="EMBL" id="AMLP01000024">
    <property type="protein sequence ID" value="ELS58429.1"/>
    <property type="molecule type" value="Genomic_DNA"/>
</dbReference>
<sequence length="200" mass="20931">MSAVRYDGLPFDGFPFIASTSDGPAVLADLSPLIAATTQWLTRSYPACGGALAAALGEVQARQAVTVAAWLRYPTPTDAALVRMAGPGGSAGLDWITGADATPQDEADDFAWRTWVDEVVASWAACLLTDEELARLAVAALADGAHSTGAPIAFRRLVSPDTHDRQAAALLRHPDLLAPVAALHRTALHERLDPGQALIA</sequence>
<evidence type="ECO:0000313" key="1">
    <source>
        <dbReference type="EMBL" id="ELS58429.1"/>
    </source>
</evidence>
<name>L8PQP4_STRVR</name>
<dbReference type="PATRIC" id="fig|1160705.3.peg.603"/>
<comment type="caution">
    <text evidence="1">The sequence shown here is derived from an EMBL/GenBank/DDBJ whole genome shotgun (WGS) entry which is preliminary data.</text>
</comment>
<organism evidence="1 2">
    <name type="scientific">Streptomyces viridochromogenes Tue57</name>
    <dbReference type="NCBI Taxonomy" id="1160705"/>
    <lineage>
        <taxon>Bacteria</taxon>
        <taxon>Bacillati</taxon>
        <taxon>Actinomycetota</taxon>
        <taxon>Actinomycetes</taxon>
        <taxon>Kitasatosporales</taxon>
        <taxon>Streptomycetaceae</taxon>
        <taxon>Streptomyces</taxon>
    </lineage>
</organism>
<accession>L8PQP4</accession>
<reference evidence="1 2" key="1">
    <citation type="journal article" date="2013" name="Genome Announc.">
        <title>Draft Genome Sequence of Streptomyces viridochromogenes Strain Tu57, Producer of Avilamycin.</title>
        <authorList>
            <person name="Gruning B.A."/>
            <person name="Erxleben A."/>
            <person name="Hahnlein A."/>
            <person name="Gunther S."/>
        </authorList>
    </citation>
    <scope>NUCLEOTIDE SEQUENCE [LARGE SCALE GENOMIC DNA]</scope>
    <source>
        <strain evidence="1 2">Tue57</strain>
    </source>
</reference>
<protein>
    <submittedName>
        <fullName evidence="1">Uncharacterized protein</fullName>
    </submittedName>
</protein>
<dbReference type="Proteomes" id="UP000011205">
    <property type="component" value="Unassembled WGS sequence"/>
</dbReference>
<gene>
    <name evidence="1" type="ORF">STVIR_0608</name>
</gene>
<evidence type="ECO:0000313" key="2">
    <source>
        <dbReference type="Proteomes" id="UP000011205"/>
    </source>
</evidence>
<dbReference type="AlphaFoldDB" id="L8PQP4"/>
<proteinExistence type="predicted"/>